<dbReference type="Gene3D" id="3.40.462.20">
    <property type="match status" value="1"/>
</dbReference>
<evidence type="ECO:0000256" key="3">
    <source>
        <dbReference type="ARBA" id="ARBA00022630"/>
    </source>
</evidence>
<keyword evidence="3" id="KW-0285">Flavoprotein</keyword>
<reference evidence="7 8" key="1">
    <citation type="journal article" date="2019" name="Int. J. Syst. Evol. Microbiol.">
        <title>The Global Catalogue of Microorganisms (GCM) 10K type strain sequencing project: providing services to taxonomists for standard genome sequencing and annotation.</title>
        <authorList>
            <consortium name="The Broad Institute Genomics Platform"/>
            <consortium name="The Broad Institute Genome Sequencing Center for Infectious Disease"/>
            <person name="Wu L."/>
            <person name="Ma J."/>
        </authorList>
    </citation>
    <scope>NUCLEOTIDE SEQUENCE [LARGE SCALE GENOMIC DNA]</scope>
    <source>
        <strain evidence="7 8">JCM 14306</strain>
    </source>
</reference>
<dbReference type="PROSITE" id="PS00862">
    <property type="entry name" value="OX2_COVAL_FAD"/>
    <property type="match status" value="1"/>
</dbReference>
<evidence type="ECO:0000313" key="8">
    <source>
        <dbReference type="Proteomes" id="UP001501319"/>
    </source>
</evidence>
<accession>A0ABN2EUH5</accession>
<dbReference type="EMBL" id="BAAANE010000001">
    <property type="protein sequence ID" value="GAA1618371.1"/>
    <property type="molecule type" value="Genomic_DNA"/>
</dbReference>
<dbReference type="Pfam" id="PF08031">
    <property type="entry name" value="BBE"/>
    <property type="match status" value="1"/>
</dbReference>
<dbReference type="InterPro" id="IPR016166">
    <property type="entry name" value="FAD-bd_PCMH"/>
</dbReference>
<dbReference type="PANTHER" id="PTHR42973:SF39">
    <property type="entry name" value="FAD-BINDING PCMH-TYPE DOMAIN-CONTAINING PROTEIN"/>
    <property type="match status" value="1"/>
</dbReference>
<dbReference type="InterPro" id="IPR036318">
    <property type="entry name" value="FAD-bd_PCMH-like_sf"/>
</dbReference>
<dbReference type="InterPro" id="IPR006093">
    <property type="entry name" value="Oxy_OxRdtase_FAD_BS"/>
</dbReference>
<dbReference type="Proteomes" id="UP001501319">
    <property type="component" value="Unassembled WGS sequence"/>
</dbReference>
<dbReference type="PANTHER" id="PTHR42973">
    <property type="entry name" value="BINDING OXIDOREDUCTASE, PUTATIVE (AFU_ORTHOLOGUE AFUA_1G17690)-RELATED"/>
    <property type="match status" value="1"/>
</dbReference>
<dbReference type="InterPro" id="IPR050416">
    <property type="entry name" value="FAD-linked_Oxidoreductase"/>
</dbReference>
<proteinExistence type="inferred from homology"/>
<keyword evidence="4" id="KW-0274">FAD</keyword>
<feature type="domain" description="FAD-binding PCMH-type" evidence="6">
    <location>
        <begin position="48"/>
        <end position="216"/>
    </location>
</feature>
<dbReference type="InterPro" id="IPR012951">
    <property type="entry name" value="BBE"/>
</dbReference>
<dbReference type="RefSeq" id="WP_344107371.1">
    <property type="nucleotide sequence ID" value="NZ_BAAANE010000001.1"/>
</dbReference>
<comment type="caution">
    <text evidence="7">The sequence shown here is derived from an EMBL/GenBank/DDBJ whole genome shotgun (WGS) entry which is preliminary data.</text>
</comment>
<evidence type="ECO:0000256" key="4">
    <source>
        <dbReference type="ARBA" id="ARBA00022827"/>
    </source>
</evidence>
<keyword evidence="5" id="KW-0560">Oxidoreductase</keyword>
<comment type="cofactor">
    <cofactor evidence="1">
        <name>FAD</name>
        <dbReference type="ChEBI" id="CHEBI:57692"/>
    </cofactor>
</comment>
<dbReference type="InterPro" id="IPR016169">
    <property type="entry name" value="FAD-bd_PCMH_sub2"/>
</dbReference>
<evidence type="ECO:0000256" key="1">
    <source>
        <dbReference type="ARBA" id="ARBA00001974"/>
    </source>
</evidence>
<keyword evidence="8" id="KW-1185">Reference proteome</keyword>
<sequence>MTTQAIFTQATTADEVVAGLLGAGFNGATHRPGDSEYDVQRQSVIPSFDSRPLVVAEAYCRTDVQAAVRVAQERNLPLAVQATGHGTKVPADGGILLRTSAMSSMLIDPQRMIAKVGPGTRWGAVIDAAGRSGLAPLAGSSRDVGVTGYTLGGGVGWLARKYGFAADSVVRAEVVTAEGRVVTTSADEHPDLFWAIRGGSGNFGIVTSLEFRLYPVSKVHAGIVYFGFDRAAETLEFYREWSATIPNELSTAIVLTRIPASPDFPADLRGTRALAIKALYAGEGELAEHILKPLFEVAGPRLAGGLRTMPFGESAMGGTPARYLDLVDALPDALIARFAELTGEGAPTVEIRHWGGAMANPGPGAGPVGHRGATYSVIVDQEVPQLADVLRTTGRTFVNFLADPARTATAYSEDDYIRLREVKRAYDADNFFHLNHNIRPA</sequence>
<dbReference type="InterPro" id="IPR006094">
    <property type="entry name" value="Oxid_FAD_bind_N"/>
</dbReference>
<comment type="similarity">
    <text evidence="2">Belongs to the oxygen-dependent FAD-linked oxidoreductase family.</text>
</comment>
<name>A0ABN2EUH5_9ACTN</name>
<evidence type="ECO:0000313" key="7">
    <source>
        <dbReference type="EMBL" id="GAA1618371.1"/>
    </source>
</evidence>
<dbReference type="InterPro" id="IPR016167">
    <property type="entry name" value="FAD-bd_PCMH_sub1"/>
</dbReference>
<dbReference type="Pfam" id="PF01565">
    <property type="entry name" value="FAD_binding_4"/>
    <property type="match status" value="1"/>
</dbReference>
<protein>
    <submittedName>
        <fullName evidence="7">FAD-binding oxidoreductase</fullName>
    </submittedName>
</protein>
<evidence type="ECO:0000259" key="6">
    <source>
        <dbReference type="PROSITE" id="PS51387"/>
    </source>
</evidence>
<dbReference type="Gene3D" id="3.30.43.10">
    <property type="entry name" value="Uridine Diphospho-n-acetylenolpyruvylglucosamine Reductase, domain 2"/>
    <property type="match status" value="1"/>
</dbReference>
<dbReference type="Gene3D" id="3.30.465.10">
    <property type="match status" value="1"/>
</dbReference>
<evidence type="ECO:0000256" key="2">
    <source>
        <dbReference type="ARBA" id="ARBA00005466"/>
    </source>
</evidence>
<organism evidence="7 8">
    <name type="scientific">Kribbella alba</name>
    <dbReference type="NCBI Taxonomy" id="190197"/>
    <lineage>
        <taxon>Bacteria</taxon>
        <taxon>Bacillati</taxon>
        <taxon>Actinomycetota</taxon>
        <taxon>Actinomycetes</taxon>
        <taxon>Propionibacteriales</taxon>
        <taxon>Kribbellaceae</taxon>
        <taxon>Kribbella</taxon>
    </lineage>
</organism>
<gene>
    <name evidence="7" type="ORF">GCM10009744_01200</name>
</gene>
<dbReference type="PROSITE" id="PS51387">
    <property type="entry name" value="FAD_PCMH"/>
    <property type="match status" value="1"/>
</dbReference>
<evidence type="ECO:0000256" key="5">
    <source>
        <dbReference type="ARBA" id="ARBA00023002"/>
    </source>
</evidence>
<dbReference type="SUPFAM" id="SSF56176">
    <property type="entry name" value="FAD-binding/transporter-associated domain-like"/>
    <property type="match status" value="1"/>
</dbReference>